<proteinExistence type="predicted"/>
<reference evidence="1 2" key="2">
    <citation type="journal article" date="2015" name="Eukaryot. Cell">
        <title>Asexual propagation of a virulent clone complex in a human and feline outbreak of sporotrichosis.</title>
        <authorList>
            <person name="Teixeira Mde M."/>
            <person name="Rodrigues A.M."/>
            <person name="Tsui C.K."/>
            <person name="de Almeida L.G."/>
            <person name="Van Diepeningen A.D."/>
            <person name="van den Ende B.G."/>
            <person name="Fernandes G.F."/>
            <person name="Kano R."/>
            <person name="Hamelin R.C."/>
            <person name="Lopes-Bezerra L.M."/>
            <person name="Vasconcelos A.T."/>
            <person name="de Hoog S."/>
            <person name="de Camargo Z.P."/>
            <person name="Felipe M.S."/>
        </authorList>
    </citation>
    <scope>NUCLEOTIDE SEQUENCE [LARGE SCALE GENOMIC DNA]</scope>
    <source>
        <strain evidence="1 2">1099-18</strain>
    </source>
</reference>
<organism evidence="1 2">
    <name type="scientific">Sporothrix schenckii 1099-18</name>
    <dbReference type="NCBI Taxonomy" id="1397361"/>
    <lineage>
        <taxon>Eukaryota</taxon>
        <taxon>Fungi</taxon>
        <taxon>Dikarya</taxon>
        <taxon>Ascomycota</taxon>
        <taxon>Pezizomycotina</taxon>
        <taxon>Sordariomycetes</taxon>
        <taxon>Sordariomycetidae</taxon>
        <taxon>Ophiostomatales</taxon>
        <taxon>Ophiostomataceae</taxon>
        <taxon>Sporothrix</taxon>
    </lineage>
</organism>
<dbReference type="RefSeq" id="XP_016590410.1">
    <property type="nucleotide sequence ID" value="XM_016734023.1"/>
</dbReference>
<protein>
    <submittedName>
        <fullName evidence="1">Uncharacterized protein</fullName>
    </submittedName>
</protein>
<dbReference type="AlphaFoldDB" id="A0A0F2MF77"/>
<evidence type="ECO:0000313" key="2">
    <source>
        <dbReference type="Proteomes" id="UP000033710"/>
    </source>
</evidence>
<comment type="caution">
    <text evidence="1">The sequence shown here is derived from an EMBL/GenBank/DDBJ whole genome shotgun (WGS) entry which is preliminary data.</text>
</comment>
<evidence type="ECO:0000313" key="1">
    <source>
        <dbReference type="EMBL" id="KJR87734.1"/>
    </source>
</evidence>
<reference evidence="1 2" key="1">
    <citation type="journal article" date="2014" name="BMC Genomics">
        <title>Comparative genomics of the major fungal agents of human and animal Sporotrichosis: Sporothrix schenckii and Sporothrix brasiliensis.</title>
        <authorList>
            <person name="Teixeira M.M."/>
            <person name="de Almeida L.G."/>
            <person name="Kubitschek-Barreira P."/>
            <person name="Alves F.L."/>
            <person name="Kioshima E.S."/>
            <person name="Abadio A.K."/>
            <person name="Fernandes L."/>
            <person name="Derengowski L.S."/>
            <person name="Ferreira K.S."/>
            <person name="Souza R.C."/>
            <person name="Ruiz J.C."/>
            <person name="de Andrade N.C."/>
            <person name="Paes H.C."/>
            <person name="Nicola A.M."/>
            <person name="Albuquerque P."/>
            <person name="Gerber A.L."/>
            <person name="Martins V.P."/>
            <person name="Peconick L.D."/>
            <person name="Neto A.V."/>
            <person name="Chaucanez C.B."/>
            <person name="Silva P.A."/>
            <person name="Cunha O.L."/>
            <person name="de Oliveira F.F."/>
            <person name="dos Santos T.C."/>
            <person name="Barros A.L."/>
            <person name="Soares M.A."/>
            <person name="de Oliveira L.M."/>
            <person name="Marini M.M."/>
            <person name="Villalobos-Duno H."/>
            <person name="Cunha M.M."/>
            <person name="de Hoog S."/>
            <person name="da Silveira J.F."/>
            <person name="Henrissat B."/>
            <person name="Nino-Vega G.A."/>
            <person name="Cisalpino P.S."/>
            <person name="Mora-Montes H.M."/>
            <person name="Almeida S.R."/>
            <person name="Stajich J.E."/>
            <person name="Lopes-Bezerra L.M."/>
            <person name="Vasconcelos A.T."/>
            <person name="Felipe M.S."/>
        </authorList>
    </citation>
    <scope>NUCLEOTIDE SEQUENCE [LARGE SCALE GENOMIC DNA]</scope>
    <source>
        <strain evidence="1 2">1099-18</strain>
    </source>
</reference>
<dbReference type="GeneID" id="27669300"/>
<name>A0A0F2MF77_SPOSC</name>
<sequence length="391" mass="41735">MAPGFRSVDAKYSCEDVTAAIAFDEAAGWQMRPGRADKGAPCLRCVARPGQDLAIRADLRGICQLVWNTQHDLRSKYDAAKNQSGTVTSEAKARELALVYAKVLAASDALRRATGVSSAAPPKPKDGGIHMAVEPAVLLFMCTSRLYREMHRGVQDAETENVVESPACVGETLRNKVHAKLVVSGYISKAESTTIMVRRPSAAAAPAPLAHDVAGAIIVPNDLAPLPCYRCFRAAFSGSGPLAAPACVFAGGSLRCLHTSCRGKGICWPLPAMMAGDCQALLAIVTAVLARICGLSSLAMAREYTNKTDVSGFQRAIDVPPPSMSLEVLEQSNKACNWLSTRAFVAIASSQAALVLRYSASITIVAEMYMFLARYGATRKDQLLFQVLLLK</sequence>
<dbReference type="EMBL" id="AXCR01000004">
    <property type="protein sequence ID" value="KJR87734.1"/>
    <property type="molecule type" value="Genomic_DNA"/>
</dbReference>
<dbReference type="KEGG" id="ssck:SPSK_07359"/>
<dbReference type="VEuPathDB" id="FungiDB:SPSK_07359"/>
<gene>
    <name evidence="1" type="ORF">SPSK_07359</name>
</gene>
<accession>A0A0F2MF77</accession>
<dbReference type="Proteomes" id="UP000033710">
    <property type="component" value="Unassembled WGS sequence"/>
</dbReference>